<dbReference type="EMBL" id="CP120682">
    <property type="protein sequence ID" value="WKN36247.1"/>
    <property type="molecule type" value="Genomic_DNA"/>
</dbReference>
<evidence type="ECO:0000313" key="2">
    <source>
        <dbReference type="EMBL" id="WKN36247.1"/>
    </source>
</evidence>
<organism evidence="2">
    <name type="scientific">Roseihalotalea indica</name>
    <dbReference type="NCBI Taxonomy" id="2867963"/>
    <lineage>
        <taxon>Bacteria</taxon>
        <taxon>Pseudomonadati</taxon>
        <taxon>Bacteroidota</taxon>
        <taxon>Cytophagia</taxon>
        <taxon>Cytophagales</taxon>
        <taxon>Catalimonadaceae</taxon>
        <taxon>Roseihalotalea</taxon>
    </lineage>
</organism>
<dbReference type="AlphaFoldDB" id="A0AA49GK25"/>
<sequence>MTFRCIGVLLLLCSPFLIYAQDQGFDPMGYNDRPSYPLRAILNKFSVNISSGYGRTFYRHELTDYNYLRTSEGSYIFPNTERGATVNGYSNWFNKAVPAQFIIPDNPDSLTLVTSDSSSIMMKGGGYHIPVNLLIYFNLYRFRIGGGANLDFHRANPPQPEDFHSPFPEPASFRTTQIRYFGLLGYSVYEYYDNAFGIDLRAGVIKMGSGFDKTQIEATPFFNIGVTLEKVYSEYFRVYLRPAYEFKSYSLALPDGPTTSMDHRNSSFFITLGVSLNYPDLPRSPIKADKTQMKHYVTNPKTGIRQEVRGQPFWRKQDPKIGELYPELVKSKRKRSASRKKLFQKKKK</sequence>
<accession>A0AA49GK25</accession>
<feature type="chain" id="PRO_5041248706" description="Outer membrane protein beta-barrel domain-containing protein" evidence="1">
    <location>
        <begin position="21"/>
        <end position="348"/>
    </location>
</feature>
<reference evidence="2" key="2">
    <citation type="journal article" date="2024" name="Antonie Van Leeuwenhoek">
        <title>Roseihalotalea indica gen. nov., sp. nov., a halophilic Bacteroidetes from mesopelagic Southwest Indian Ocean with higher carbohydrate metabolic potential.</title>
        <authorList>
            <person name="Chen B."/>
            <person name="Zhang M."/>
            <person name="Lin D."/>
            <person name="Ye J."/>
            <person name="Tang K."/>
        </authorList>
    </citation>
    <scope>NUCLEOTIDE SEQUENCE</scope>
    <source>
        <strain evidence="2">TK19036</strain>
    </source>
</reference>
<protein>
    <recommendedName>
        <fullName evidence="3">Outer membrane protein beta-barrel domain-containing protein</fullName>
    </recommendedName>
</protein>
<feature type="signal peptide" evidence="1">
    <location>
        <begin position="1"/>
        <end position="20"/>
    </location>
</feature>
<keyword evidence="1" id="KW-0732">Signal</keyword>
<proteinExistence type="predicted"/>
<evidence type="ECO:0008006" key="3">
    <source>
        <dbReference type="Google" id="ProtNLM"/>
    </source>
</evidence>
<evidence type="ECO:0000256" key="1">
    <source>
        <dbReference type="SAM" id="SignalP"/>
    </source>
</evidence>
<reference evidence="2" key="1">
    <citation type="journal article" date="2023" name="Comput. Struct. Biotechnol. J.">
        <title>Discovery of a novel marine Bacteroidetes with a rich repertoire of carbohydrate-active enzymes.</title>
        <authorList>
            <person name="Chen B."/>
            <person name="Liu G."/>
            <person name="Chen Q."/>
            <person name="Wang H."/>
            <person name="Liu L."/>
            <person name="Tang K."/>
        </authorList>
    </citation>
    <scope>NUCLEOTIDE SEQUENCE</scope>
    <source>
        <strain evidence="2">TK19036</strain>
    </source>
</reference>
<gene>
    <name evidence="2" type="ORF">K4G66_28185</name>
</gene>
<name>A0AA49GK25_9BACT</name>